<name>A0A2J8N9G4_PANTR</name>
<protein>
    <submittedName>
        <fullName evidence="2">GFRA2 isoform 3</fullName>
    </submittedName>
</protein>
<organism evidence="2 3">
    <name type="scientific">Pan troglodytes</name>
    <name type="common">Chimpanzee</name>
    <dbReference type="NCBI Taxonomy" id="9598"/>
    <lineage>
        <taxon>Eukaryota</taxon>
        <taxon>Metazoa</taxon>
        <taxon>Chordata</taxon>
        <taxon>Craniata</taxon>
        <taxon>Vertebrata</taxon>
        <taxon>Euteleostomi</taxon>
        <taxon>Mammalia</taxon>
        <taxon>Eutheria</taxon>
        <taxon>Euarchontoglires</taxon>
        <taxon>Primates</taxon>
        <taxon>Haplorrhini</taxon>
        <taxon>Catarrhini</taxon>
        <taxon>Hominidae</taxon>
        <taxon>Pan</taxon>
    </lineage>
</organism>
<dbReference type="Proteomes" id="UP000236370">
    <property type="component" value="Unassembled WGS sequence"/>
</dbReference>
<dbReference type="EMBL" id="NBAG03000233">
    <property type="protein sequence ID" value="PNI68399.1"/>
    <property type="molecule type" value="Genomic_DNA"/>
</dbReference>
<feature type="chain" id="PRO_5014463795" evidence="1">
    <location>
        <begin position="21"/>
        <end position="62"/>
    </location>
</feature>
<accession>A0A2J8N9G4</accession>
<gene>
    <name evidence="2" type="ORF">CK820_G0013430</name>
</gene>
<dbReference type="AlphaFoldDB" id="A0A2J8N9G4"/>
<comment type="caution">
    <text evidence="2">The sequence shown here is derived from an EMBL/GenBank/DDBJ whole genome shotgun (WGS) entry which is preliminary data.</text>
</comment>
<feature type="signal peptide" evidence="1">
    <location>
        <begin position="1"/>
        <end position="20"/>
    </location>
</feature>
<evidence type="ECO:0000313" key="3">
    <source>
        <dbReference type="Proteomes" id="UP000236370"/>
    </source>
</evidence>
<keyword evidence="1" id="KW-0732">Signal</keyword>
<proteinExistence type="predicted"/>
<sequence>MILANVFCLFFFLGPGPLLRRNGVQREKTCSYIQGRMTPEFSLGYEEGCPTESPWCALAKWG</sequence>
<reference evidence="2 3" key="1">
    <citation type="submission" date="2017-12" db="EMBL/GenBank/DDBJ databases">
        <title>High-resolution comparative analysis of great ape genomes.</title>
        <authorList>
            <person name="Pollen A."/>
            <person name="Hastie A."/>
            <person name="Hormozdiari F."/>
            <person name="Dougherty M."/>
            <person name="Liu R."/>
            <person name="Chaisson M."/>
            <person name="Hoppe E."/>
            <person name="Hill C."/>
            <person name="Pang A."/>
            <person name="Hillier L."/>
            <person name="Baker C."/>
            <person name="Armstrong J."/>
            <person name="Shendure J."/>
            <person name="Paten B."/>
            <person name="Wilson R."/>
            <person name="Chao H."/>
            <person name="Schneider V."/>
            <person name="Ventura M."/>
            <person name="Kronenberg Z."/>
            <person name="Murali S."/>
            <person name="Gordon D."/>
            <person name="Cantsilieris S."/>
            <person name="Munson K."/>
            <person name="Nelson B."/>
            <person name="Raja A."/>
            <person name="Underwood J."/>
            <person name="Diekhans M."/>
            <person name="Fiddes I."/>
            <person name="Haussler D."/>
            <person name="Eichler E."/>
        </authorList>
    </citation>
    <scope>NUCLEOTIDE SEQUENCE [LARGE SCALE GENOMIC DNA]</scope>
    <source>
        <strain evidence="2">Yerkes chimp pedigree #C0471</strain>
    </source>
</reference>
<evidence type="ECO:0000256" key="1">
    <source>
        <dbReference type="SAM" id="SignalP"/>
    </source>
</evidence>
<evidence type="ECO:0000313" key="2">
    <source>
        <dbReference type="EMBL" id="PNI68399.1"/>
    </source>
</evidence>